<evidence type="ECO:0000256" key="1">
    <source>
        <dbReference type="SAM" id="SignalP"/>
    </source>
</evidence>
<keyword evidence="1" id="KW-0732">Signal</keyword>
<feature type="chain" id="PRO_5046460531" description="DUF1593-domain-containing protein" evidence="1">
    <location>
        <begin position="22"/>
        <end position="507"/>
    </location>
</feature>
<proteinExistence type="predicted"/>
<dbReference type="InterPro" id="IPR048527">
    <property type="entry name" value="Sde182_C"/>
</dbReference>
<sequence length="507" mass="55409">MRFQHLLANGLVASVVPGVLSHVIPKANKIRTVVTTDMESDDLASLVRYILYTNDLENQGLIYTSSKFHWEGDGKNTSFFLPDREYDTPQTSWRPTGTTTIEDHLLKAYAEVYPNLLVHDSTYPTPEALASITKVGNVDFDGEMARDTEGSDLIKKLILDEDPRTLYLQAWGGTNTIARALKSISDEQSSSPSWNATKGHISSKIVILASGFQDNTYAEYIAPSWPAVRVEELSAAYDTWGFNCNQGQGNVRGLPDNNAYYKGAWTKANIQSGPLGSLYRSWLDGQTTFGGGDQLDVFGDPEKAPGGWCKPLEKYDFLSEGDNVVFNNLLTTGLQDPSDANIGSWGGRRKQNSTSPDLWVLIDKEVGRNGSEVEAWTTDRWVAAAQNDFAARMQWTLTSEYAGANHAPSVKIAGPKTVKARAGSALQLSAQVADPDGDEVTVSWWQYLEEGTYPNKLEVTGAADNNTATVGVPADAKSGQTISIIAEATDDGQLPLTRYGRVFIEVL</sequence>
<reference evidence="4 5" key="1">
    <citation type="journal article" date="2024" name="IMA Fungus">
        <title>IMA Genome - F19 : A genome assembly and annotation guide to empower mycologists, including annotated draft genome sequences of Ceratocystis pirilliformis, Diaporthe australafricana, Fusarium ophioides, Paecilomyces lecythidis, and Sporothrix stenoceras.</title>
        <authorList>
            <person name="Aylward J."/>
            <person name="Wilson A.M."/>
            <person name="Visagie C.M."/>
            <person name="Spraker J."/>
            <person name="Barnes I."/>
            <person name="Buitendag C."/>
            <person name="Ceriani C."/>
            <person name="Del Mar Angel L."/>
            <person name="du Plessis D."/>
            <person name="Fuchs T."/>
            <person name="Gasser K."/>
            <person name="Kramer D."/>
            <person name="Li W."/>
            <person name="Munsamy K."/>
            <person name="Piso A."/>
            <person name="Price J.L."/>
            <person name="Sonnekus B."/>
            <person name="Thomas C."/>
            <person name="van der Nest A."/>
            <person name="van Dijk A."/>
            <person name="van Heerden A."/>
            <person name="van Vuuren N."/>
            <person name="Yilmaz N."/>
            <person name="Duong T.A."/>
            <person name="van der Merwe N.A."/>
            <person name="Wingfield M.J."/>
            <person name="Wingfield B.D."/>
        </authorList>
    </citation>
    <scope>NUCLEOTIDE SEQUENCE [LARGE SCALE GENOMIC DNA]</scope>
    <source>
        <strain evidence="4 5">CMW 18300</strain>
    </source>
</reference>
<protein>
    <recommendedName>
        <fullName evidence="6">DUF1593-domain-containing protein</fullName>
    </recommendedName>
</protein>
<gene>
    <name evidence="4" type="ORF">Daus18300_011995</name>
</gene>
<evidence type="ECO:0000313" key="5">
    <source>
        <dbReference type="Proteomes" id="UP001583177"/>
    </source>
</evidence>
<dbReference type="InterPro" id="IPR036452">
    <property type="entry name" value="Ribo_hydro-like"/>
</dbReference>
<dbReference type="Pfam" id="PF21027">
    <property type="entry name" value="Sde0182_C"/>
    <property type="match status" value="1"/>
</dbReference>
<dbReference type="Gene3D" id="3.90.245.10">
    <property type="entry name" value="Ribonucleoside hydrolase-like"/>
    <property type="match status" value="1"/>
</dbReference>
<evidence type="ECO:0000259" key="2">
    <source>
        <dbReference type="Pfam" id="PF07632"/>
    </source>
</evidence>
<accession>A0ABR3W4T4</accession>
<dbReference type="InterPro" id="IPR013783">
    <property type="entry name" value="Ig-like_fold"/>
</dbReference>
<dbReference type="Proteomes" id="UP001583177">
    <property type="component" value="Unassembled WGS sequence"/>
</dbReference>
<feature type="domain" description="Cellulose-binding Sde182 nucleoside hydrolase-like" evidence="2">
    <location>
        <begin position="31"/>
        <end position="348"/>
    </location>
</feature>
<feature type="domain" description="Cellulose-binding Sde182 C-terminal" evidence="3">
    <location>
        <begin position="426"/>
        <end position="506"/>
    </location>
</feature>
<feature type="signal peptide" evidence="1">
    <location>
        <begin position="1"/>
        <end position="21"/>
    </location>
</feature>
<keyword evidence="5" id="KW-1185">Reference proteome</keyword>
<comment type="caution">
    <text evidence="4">The sequence shown here is derived from an EMBL/GenBank/DDBJ whole genome shotgun (WGS) entry which is preliminary data.</text>
</comment>
<dbReference type="InterPro" id="IPR011483">
    <property type="entry name" value="Sde182_NH-like"/>
</dbReference>
<evidence type="ECO:0008006" key="6">
    <source>
        <dbReference type="Google" id="ProtNLM"/>
    </source>
</evidence>
<dbReference type="Gene3D" id="2.60.40.10">
    <property type="entry name" value="Immunoglobulins"/>
    <property type="match status" value="1"/>
</dbReference>
<evidence type="ECO:0000313" key="4">
    <source>
        <dbReference type="EMBL" id="KAL1852912.1"/>
    </source>
</evidence>
<name>A0ABR3W4T4_9PEZI</name>
<organism evidence="4 5">
    <name type="scientific">Diaporthe australafricana</name>
    <dbReference type="NCBI Taxonomy" id="127596"/>
    <lineage>
        <taxon>Eukaryota</taxon>
        <taxon>Fungi</taxon>
        <taxon>Dikarya</taxon>
        <taxon>Ascomycota</taxon>
        <taxon>Pezizomycotina</taxon>
        <taxon>Sordariomycetes</taxon>
        <taxon>Sordariomycetidae</taxon>
        <taxon>Diaporthales</taxon>
        <taxon>Diaporthaceae</taxon>
        <taxon>Diaporthe</taxon>
    </lineage>
</organism>
<evidence type="ECO:0000259" key="3">
    <source>
        <dbReference type="Pfam" id="PF21027"/>
    </source>
</evidence>
<dbReference type="Pfam" id="PF07632">
    <property type="entry name" value="Sde182_NH-like"/>
    <property type="match status" value="1"/>
</dbReference>
<dbReference type="EMBL" id="JAWRVE010000154">
    <property type="protein sequence ID" value="KAL1852912.1"/>
    <property type="molecule type" value="Genomic_DNA"/>
</dbReference>